<feature type="compositionally biased region" description="Basic residues" evidence="1">
    <location>
        <begin position="56"/>
        <end position="65"/>
    </location>
</feature>
<dbReference type="Proteomes" id="UP001601627">
    <property type="component" value="Unassembled WGS sequence"/>
</dbReference>
<proteinExistence type="predicted"/>
<organism evidence="2 3">
    <name type="scientific">Streptomyces marokkonensis</name>
    <dbReference type="NCBI Taxonomy" id="324855"/>
    <lineage>
        <taxon>Bacteria</taxon>
        <taxon>Bacillati</taxon>
        <taxon>Actinomycetota</taxon>
        <taxon>Actinomycetes</taxon>
        <taxon>Kitasatosporales</taxon>
        <taxon>Streptomycetaceae</taxon>
        <taxon>Streptomyces</taxon>
    </lineage>
</organism>
<feature type="region of interest" description="Disordered" evidence="1">
    <location>
        <begin position="46"/>
        <end position="65"/>
    </location>
</feature>
<keyword evidence="3" id="KW-1185">Reference proteome</keyword>
<dbReference type="RefSeq" id="WP_388239425.1">
    <property type="nucleotide sequence ID" value="NZ_JBHVZQ010000037.1"/>
</dbReference>
<evidence type="ECO:0000256" key="1">
    <source>
        <dbReference type="SAM" id="MobiDB-lite"/>
    </source>
</evidence>
<evidence type="ECO:0000313" key="3">
    <source>
        <dbReference type="Proteomes" id="UP001601627"/>
    </source>
</evidence>
<protein>
    <submittedName>
        <fullName evidence="2">DUF6059 family protein</fullName>
    </submittedName>
</protein>
<dbReference type="Pfam" id="PF19534">
    <property type="entry name" value="DUF6059"/>
    <property type="match status" value="1"/>
</dbReference>
<evidence type="ECO:0000313" key="2">
    <source>
        <dbReference type="EMBL" id="MFF1277514.1"/>
    </source>
</evidence>
<name>A0ABW6QE58_9ACTN</name>
<sequence length="65" mass="7328">MKALVAYGEIYVYIPACRLDAPLPAHPERVCPERPLTETEKALASQLSSIIESKRSSRMNGRKKR</sequence>
<gene>
    <name evidence="2" type="ORF">ACFVZC_29575</name>
</gene>
<dbReference type="EMBL" id="JBHVZQ010000037">
    <property type="protein sequence ID" value="MFF1277514.1"/>
    <property type="molecule type" value="Genomic_DNA"/>
</dbReference>
<accession>A0ABW6QE58</accession>
<reference evidence="2 3" key="1">
    <citation type="submission" date="2024-09" db="EMBL/GenBank/DDBJ databases">
        <title>The Natural Products Discovery Center: Release of the First 8490 Sequenced Strains for Exploring Actinobacteria Biosynthetic Diversity.</title>
        <authorList>
            <person name="Kalkreuter E."/>
            <person name="Kautsar S.A."/>
            <person name="Yang D."/>
            <person name="Bader C.D."/>
            <person name="Teijaro C.N."/>
            <person name="Fluegel L."/>
            <person name="Davis C.M."/>
            <person name="Simpson J.R."/>
            <person name="Lauterbach L."/>
            <person name="Steele A.D."/>
            <person name="Gui C."/>
            <person name="Meng S."/>
            <person name="Li G."/>
            <person name="Viehrig K."/>
            <person name="Ye F."/>
            <person name="Su P."/>
            <person name="Kiefer A.F."/>
            <person name="Nichols A."/>
            <person name="Cepeda A.J."/>
            <person name="Yan W."/>
            <person name="Fan B."/>
            <person name="Jiang Y."/>
            <person name="Adhikari A."/>
            <person name="Zheng C.-J."/>
            <person name="Schuster L."/>
            <person name="Cowan T.M."/>
            <person name="Smanski M.J."/>
            <person name="Chevrette M.G."/>
            <person name="De Carvalho L.P.S."/>
            <person name="Shen B."/>
        </authorList>
    </citation>
    <scope>NUCLEOTIDE SEQUENCE [LARGE SCALE GENOMIC DNA]</scope>
    <source>
        <strain evidence="2 3">NPDC058328</strain>
    </source>
</reference>
<comment type="caution">
    <text evidence="2">The sequence shown here is derived from an EMBL/GenBank/DDBJ whole genome shotgun (WGS) entry which is preliminary data.</text>
</comment>
<dbReference type="InterPro" id="IPR045701">
    <property type="entry name" value="DUF6059"/>
</dbReference>